<gene>
    <name evidence="2" type="ORF">LCGC14_2816430</name>
</gene>
<feature type="non-terminal residue" evidence="2">
    <location>
        <position position="207"/>
    </location>
</feature>
<proteinExistence type="predicted"/>
<reference evidence="2" key="1">
    <citation type="journal article" date="2015" name="Nature">
        <title>Complex archaea that bridge the gap between prokaryotes and eukaryotes.</title>
        <authorList>
            <person name="Spang A."/>
            <person name="Saw J.H."/>
            <person name="Jorgensen S.L."/>
            <person name="Zaremba-Niedzwiedzka K."/>
            <person name="Martijn J."/>
            <person name="Lind A.E."/>
            <person name="van Eijk R."/>
            <person name="Schleper C."/>
            <person name="Guy L."/>
            <person name="Ettema T.J."/>
        </authorList>
    </citation>
    <scope>NUCLEOTIDE SEQUENCE</scope>
</reference>
<protein>
    <submittedName>
        <fullName evidence="2">Uncharacterized protein</fullName>
    </submittedName>
</protein>
<dbReference type="EMBL" id="LAZR01053257">
    <property type="protein sequence ID" value="KKK81142.1"/>
    <property type="molecule type" value="Genomic_DNA"/>
</dbReference>
<feature type="compositionally biased region" description="Pro residues" evidence="1">
    <location>
        <begin position="162"/>
        <end position="175"/>
    </location>
</feature>
<sequence>MQGEGKISYIKEFDESKSLPVAISSEPNPKYHNAVFYVSPSVKETGVVVRGIHHSVGEPCAKYDLAILPLDYKDIMLGHRTVSDTNRAKLTATAGITAALTYELADNVFRRKISAKKALERIHTHIQDIGDKKMSRRAFTTAMGLFSFYLAGCGGGGSTNPSPSPSPSPPLPPPQTFTYSGSVLKRISNDGSKIGQGSVRLEGTPGT</sequence>
<name>A0A0F8YIA8_9ZZZZ</name>
<evidence type="ECO:0000256" key="1">
    <source>
        <dbReference type="SAM" id="MobiDB-lite"/>
    </source>
</evidence>
<accession>A0A0F8YIA8</accession>
<comment type="caution">
    <text evidence="2">The sequence shown here is derived from an EMBL/GenBank/DDBJ whole genome shotgun (WGS) entry which is preliminary data.</text>
</comment>
<feature type="region of interest" description="Disordered" evidence="1">
    <location>
        <begin position="157"/>
        <end position="207"/>
    </location>
</feature>
<evidence type="ECO:0000313" key="2">
    <source>
        <dbReference type="EMBL" id="KKK81142.1"/>
    </source>
</evidence>
<dbReference type="AlphaFoldDB" id="A0A0F8YIA8"/>
<organism evidence="2">
    <name type="scientific">marine sediment metagenome</name>
    <dbReference type="NCBI Taxonomy" id="412755"/>
    <lineage>
        <taxon>unclassified sequences</taxon>
        <taxon>metagenomes</taxon>
        <taxon>ecological metagenomes</taxon>
    </lineage>
</organism>